<proteinExistence type="predicted"/>
<gene>
    <name evidence="3" type="ORF">Vse01_16650</name>
</gene>
<feature type="region of interest" description="Disordered" evidence="1">
    <location>
        <begin position="30"/>
        <end position="50"/>
    </location>
</feature>
<feature type="compositionally biased region" description="Pro residues" evidence="1">
    <location>
        <begin position="31"/>
        <end position="41"/>
    </location>
</feature>
<keyword evidence="2" id="KW-0732">Signal</keyword>
<comment type="caution">
    <text evidence="3">The sequence shown here is derived from an EMBL/GenBank/DDBJ whole genome shotgun (WGS) entry which is preliminary data.</text>
</comment>
<dbReference type="AlphaFoldDB" id="A0A9W5UNX5"/>
<name>A0A9W5UNX5_9ACTN</name>
<dbReference type="Proteomes" id="UP000607311">
    <property type="component" value="Unassembled WGS sequence"/>
</dbReference>
<feature type="signal peptide" evidence="2">
    <location>
        <begin position="1"/>
        <end position="27"/>
    </location>
</feature>
<reference evidence="3" key="1">
    <citation type="submission" date="2021-01" db="EMBL/GenBank/DDBJ databases">
        <title>Whole genome shotgun sequence of Verrucosispora sediminis NBRC 107745.</title>
        <authorList>
            <person name="Komaki H."/>
            <person name="Tamura T."/>
        </authorList>
    </citation>
    <scope>NUCLEOTIDE SEQUENCE</scope>
    <source>
        <strain evidence="3">NBRC 107745</strain>
    </source>
</reference>
<evidence type="ECO:0000256" key="1">
    <source>
        <dbReference type="SAM" id="MobiDB-lite"/>
    </source>
</evidence>
<protein>
    <submittedName>
        <fullName evidence="3">Uncharacterized protein</fullName>
    </submittedName>
</protein>
<feature type="chain" id="PRO_5040905319" evidence="2">
    <location>
        <begin position="28"/>
        <end position="119"/>
    </location>
</feature>
<dbReference type="EMBL" id="BOPD01000009">
    <property type="protein sequence ID" value="GIJ32517.1"/>
    <property type="molecule type" value="Genomic_DNA"/>
</dbReference>
<evidence type="ECO:0000256" key="2">
    <source>
        <dbReference type="SAM" id="SignalP"/>
    </source>
</evidence>
<organism evidence="3 4">
    <name type="scientific">Micromonospora sediminimaris</name>
    <dbReference type="NCBI Taxonomy" id="547162"/>
    <lineage>
        <taxon>Bacteria</taxon>
        <taxon>Bacillati</taxon>
        <taxon>Actinomycetota</taxon>
        <taxon>Actinomycetes</taxon>
        <taxon>Micromonosporales</taxon>
        <taxon>Micromonosporaceae</taxon>
        <taxon>Micromonospora</taxon>
    </lineage>
</organism>
<accession>A0A9W5UNX5</accession>
<feature type="region of interest" description="Disordered" evidence="1">
    <location>
        <begin position="79"/>
        <end position="119"/>
    </location>
</feature>
<evidence type="ECO:0000313" key="3">
    <source>
        <dbReference type="EMBL" id="GIJ32517.1"/>
    </source>
</evidence>
<keyword evidence="4" id="KW-1185">Reference proteome</keyword>
<evidence type="ECO:0000313" key="4">
    <source>
        <dbReference type="Proteomes" id="UP000607311"/>
    </source>
</evidence>
<sequence length="119" mass="11863">MLCALRELTRLALATLVLAVGVGGAVAADPPARPTAVPPPNATVVGGSPSTAMSAVQPIVEPAQAVDAGQVWRAAATGAPLRPDRTDAEPADAAQVDHRAAPVPAVRAGEPTRRGPPTV</sequence>